<proteinExistence type="predicted"/>
<protein>
    <submittedName>
        <fullName evidence="1">Uncharacterized protein</fullName>
    </submittedName>
</protein>
<keyword evidence="2" id="KW-1185">Reference proteome</keyword>
<dbReference type="AlphaFoldDB" id="A0A6A5K261"/>
<evidence type="ECO:0000313" key="2">
    <source>
        <dbReference type="Proteomes" id="UP000800040"/>
    </source>
</evidence>
<name>A0A6A5K261_9PLEO</name>
<evidence type="ECO:0000313" key="1">
    <source>
        <dbReference type="EMBL" id="KAF1828627.1"/>
    </source>
</evidence>
<gene>
    <name evidence="1" type="ORF">BDW02DRAFT_537845</name>
</gene>
<sequence length="76" mass="8418">MLDVPSIRSAWSHALPRQAAFTAAQRKLPLPDSLCRDDTFPLSTPLKSFAPRLSLAKSKLQTRCGFSTLTRWEGSS</sequence>
<reference evidence="1" key="1">
    <citation type="submission" date="2020-01" db="EMBL/GenBank/DDBJ databases">
        <authorList>
            <consortium name="DOE Joint Genome Institute"/>
            <person name="Haridas S."/>
            <person name="Albert R."/>
            <person name="Binder M."/>
            <person name="Bloem J."/>
            <person name="Labutti K."/>
            <person name="Salamov A."/>
            <person name="Andreopoulos B."/>
            <person name="Baker S.E."/>
            <person name="Barry K."/>
            <person name="Bills G."/>
            <person name="Bluhm B.H."/>
            <person name="Cannon C."/>
            <person name="Castanera R."/>
            <person name="Culley D.E."/>
            <person name="Daum C."/>
            <person name="Ezra D."/>
            <person name="Gonzalez J.B."/>
            <person name="Henrissat B."/>
            <person name="Kuo A."/>
            <person name="Liang C."/>
            <person name="Lipzen A."/>
            <person name="Lutzoni F."/>
            <person name="Magnuson J."/>
            <person name="Mondo S."/>
            <person name="Nolan M."/>
            <person name="Ohm R."/>
            <person name="Pangilinan J."/>
            <person name="Park H.-J."/>
            <person name="Ramirez L."/>
            <person name="Alfaro M."/>
            <person name="Sun H."/>
            <person name="Tritt A."/>
            <person name="Yoshinaga Y."/>
            <person name="Zwiers L.-H."/>
            <person name="Turgeon B.G."/>
            <person name="Goodwin S.B."/>
            <person name="Spatafora J.W."/>
            <person name="Crous P.W."/>
            <person name="Grigoriev I.V."/>
        </authorList>
    </citation>
    <scope>NUCLEOTIDE SEQUENCE</scope>
    <source>
        <strain evidence="1">P77</strain>
    </source>
</reference>
<dbReference type="Proteomes" id="UP000800040">
    <property type="component" value="Unassembled WGS sequence"/>
</dbReference>
<organism evidence="1 2">
    <name type="scientific">Decorospora gaudefroyi</name>
    <dbReference type="NCBI Taxonomy" id="184978"/>
    <lineage>
        <taxon>Eukaryota</taxon>
        <taxon>Fungi</taxon>
        <taxon>Dikarya</taxon>
        <taxon>Ascomycota</taxon>
        <taxon>Pezizomycotina</taxon>
        <taxon>Dothideomycetes</taxon>
        <taxon>Pleosporomycetidae</taxon>
        <taxon>Pleosporales</taxon>
        <taxon>Pleosporineae</taxon>
        <taxon>Pleosporaceae</taxon>
        <taxon>Decorospora</taxon>
    </lineage>
</organism>
<accession>A0A6A5K261</accession>
<dbReference type="EMBL" id="ML975518">
    <property type="protein sequence ID" value="KAF1828627.1"/>
    <property type="molecule type" value="Genomic_DNA"/>
</dbReference>